<feature type="region of interest" description="Disordered" evidence="1">
    <location>
        <begin position="362"/>
        <end position="385"/>
    </location>
</feature>
<feature type="transmembrane region" description="Helical" evidence="2">
    <location>
        <begin position="125"/>
        <end position="151"/>
    </location>
</feature>
<feature type="transmembrane region" description="Helical" evidence="2">
    <location>
        <begin position="20"/>
        <end position="38"/>
    </location>
</feature>
<feature type="transmembrane region" description="Helical" evidence="2">
    <location>
        <begin position="163"/>
        <end position="187"/>
    </location>
</feature>
<protein>
    <submittedName>
        <fullName evidence="3">Uncharacterized protein</fullName>
    </submittedName>
</protein>
<evidence type="ECO:0000313" key="3">
    <source>
        <dbReference type="EMBL" id="USW57013.1"/>
    </source>
</evidence>
<dbReference type="OrthoDB" id="3357002at2759"/>
<dbReference type="Pfam" id="PF11309">
    <property type="entry name" value="DUF3112"/>
    <property type="match status" value="1"/>
</dbReference>
<evidence type="ECO:0000256" key="2">
    <source>
        <dbReference type="SAM" id="Phobius"/>
    </source>
</evidence>
<dbReference type="AlphaFoldDB" id="A0A9Q9B3U3"/>
<evidence type="ECO:0000256" key="1">
    <source>
        <dbReference type="SAM" id="MobiDB-lite"/>
    </source>
</evidence>
<dbReference type="EMBL" id="CP099426">
    <property type="protein sequence ID" value="USW57013.1"/>
    <property type="molecule type" value="Genomic_DNA"/>
</dbReference>
<keyword evidence="2" id="KW-1133">Transmembrane helix</keyword>
<keyword evidence="2" id="KW-0812">Transmembrane</keyword>
<feature type="transmembrane region" description="Helical" evidence="2">
    <location>
        <begin position="50"/>
        <end position="75"/>
    </location>
</feature>
<dbReference type="InterPro" id="IPR021460">
    <property type="entry name" value="DUF3112"/>
</dbReference>
<organism evidence="3 4">
    <name type="scientific">Septoria linicola</name>
    <dbReference type="NCBI Taxonomy" id="215465"/>
    <lineage>
        <taxon>Eukaryota</taxon>
        <taxon>Fungi</taxon>
        <taxon>Dikarya</taxon>
        <taxon>Ascomycota</taxon>
        <taxon>Pezizomycotina</taxon>
        <taxon>Dothideomycetes</taxon>
        <taxon>Dothideomycetidae</taxon>
        <taxon>Mycosphaerellales</taxon>
        <taxon>Mycosphaerellaceae</taxon>
        <taxon>Septoria</taxon>
    </lineage>
</organism>
<dbReference type="Proteomes" id="UP001056384">
    <property type="component" value="Chromosome 9"/>
</dbReference>
<sequence>MTAQIQERALGGIPSPQPDVGINMTFLILFTTFGVLHLETFWRNRKQQKFFIFNAATAGFCFIRIIATSLRIGWAYSPDNISLAAAAQLFIPIGVIILIVSNLYWSQRILRAQHPNFGWRLFPTYVIPAVVLLSILTILLLIISTCIGFHLTTSRAQQVAEGAQQYGVLLFAILAVIPIPILLTSALAKTHPDVKDRSEDNFGRHSVMMKIIVCLVTATLLSTGALFRATISFAPQVSVDQPGPWYFSKACFYIFNFALEILVVIFWMVVRIDKLFIVPDGAWGPQSYAGGFVFAGEPGNEKSTMTIYNRDRGMVYTPQSIDVYSARSSTIPPPSPARPESWGSATRRYMCASPSPCISPRVEQGSTWSGASHTRVDSAWGGDSRTNVTATTAKDSLEIQQPPCARCANCGSHEDLNTWTDITYKAMPEMGFDPRSGRWVRRQMSLNAPSESQYSVRAYSERHTLRPVSTIYSRMSEDASPGSFLGNRR</sequence>
<gene>
    <name evidence="3" type="ORF">Slin15195_G103320</name>
</gene>
<feature type="transmembrane region" description="Helical" evidence="2">
    <location>
        <begin position="81"/>
        <end position="105"/>
    </location>
</feature>
<reference evidence="3" key="1">
    <citation type="submission" date="2022-06" db="EMBL/GenBank/DDBJ databases">
        <title>Complete genome sequences of two strains of the flax pathogen Septoria linicola.</title>
        <authorList>
            <person name="Lapalu N."/>
            <person name="Simon A."/>
            <person name="Demenou B."/>
            <person name="Paumier D."/>
            <person name="Guillot M.-P."/>
            <person name="Gout L."/>
            <person name="Valade R."/>
        </authorList>
    </citation>
    <scope>NUCLEOTIDE SEQUENCE</scope>
    <source>
        <strain evidence="3">SE15195</strain>
    </source>
</reference>
<dbReference type="PANTHER" id="PTHR35184:SF1">
    <property type="entry name" value="INTEGRAL MEMBRANE PROTEIN"/>
    <property type="match status" value="1"/>
</dbReference>
<feature type="transmembrane region" description="Helical" evidence="2">
    <location>
        <begin position="247"/>
        <end position="270"/>
    </location>
</feature>
<proteinExistence type="predicted"/>
<keyword evidence="4" id="KW-1185">Reference proteome</keyword>
<feature type="transmembrane region" description="Helical" evidence="2">
    <location>
        <begin position="207"/>
        <end position="227"/>
    </location>
</feature>
<keyword evidence="2" id="KW-0472">Membrane</keyword>
<accession>A0A9Q9B3U3</accession>
<dbReference type="PANTHER" id="PTHR35184">
    <property type="entry name" value="YALI0C10208P"/>
    <property type="match status" value="1"/>
</dbReference>
<name>A0A9Q9B3U3_9PEZI</name>
<evidence type="ECO:0000313" key="4">
    <source>
        <dbReference type="Proteomes" id="UP001056384"/>
    </source>
</evidence>